<feature type="chain" id="PRO_5045548755" description="DUF3558 domain-containing protein" evidence="2">
    <location>
        <begin position="26"/>
        <end position="196"/>
    </location>
</feature>
<dbReference type="RefSeq" id="WP_344229123.1">
    <property type="nucleotide sequence ID" value="NZ_BAAARI010000012.1"/>
</dbReference>
<evidence type="ECO:0000256" key="2">
    <source>
        <dbReference type="SAM" id="SignalP"/>
    </source>
</evidence>
<keyword evidence="2" id="KW-0732">Signal</keyword>
<sequence>MTLRRRTKTTLLTTSSALLALFALAACAPDPAPAPTGSTLDAPPSSTPTPTVTATPTATPVAIPTDCREILSDAVLAQLADVPLNDPAFGTAGAQADGSLTCIWGSPATDTGRLTTTISKKSRGPALDMLNALVGEGFTCYTPNNGTRCEKVWVDPQYPVNDGRTLFWRDDVLIDTQYVGLAPSGYTDAVISRVFG</sequence>
<dbReference type="EMBL" id="BAAARI010000012">
    <property type="protein sequence ID" value="GAA2581013.1"/>
    <property type="molecule type" value="Genomic_DNA"/>
</dbReference>
<evidence type="ECO:0000313" key="4">
    <source>
        <dbReference type="Proteomes" id="UP001500274"/>
    </source>
</evidence>
<feature type="compositionally biased region" description="Low complexity" evidence="1">
    <location>
        <begin position="42"/>
        <end position="59"/>
    </location>
</feature>
<evidence type="ECO:0000256" key="1">
    <source>
        <dbReference type="SAM" id="MobiDB-lite"/>
    </source>
</evidence>
<organism evidence="3 4">
    <name type="scientific">Microbacterium binotii</name>
    <dbReference type="NCBI Taxonomy" id="462710"/>
    <lineage>
        <taxon>Bacteria</taxon>
        <taxon>Bacillati</taxon>
        <taxon>Actinomycetota</taxon>
        <taxon>Actinomycetes</taxon>
        <taxon>Micrococcales</taxon>
        <taxon>Microbacteriaceae</taxon>
        <taxon>Microbacterium</taxon>
    </lineage>
</organism>
<keyword evidence="4" id="KW-1185">Reference proteome</keyword>
<reference evidence="4" key="1">
    <citation type="journal article" date="2019" name="Int. J. Syst. Evol. Microbiol.">
        <title>The Global Catalogue of Microorganisms (GCM) 10K type strain sequencing project: providing services to taxonomists for standard genome sequencing and annotation.</title>
        <authorList>
            <consortium name="The Broad Institute Genomics Platform"/>
            <consortium name="The Broad Institute Genome Sequencing Center for Infectious Disease"/>
            <person name="Wu L."/>
            <person name="Ma J."/>
        </authorList>
    </citation>
    <scope>NUCLEOTIDE SEQUENCE [LARGE SCALE GENOMIC DNA]</scope>
    <source>
        <strain evidence="4">JCM 16365</strain>
    </source>
</reference>
<protein>
    <recommendedName>
        <fullName evidence="5">DUF3558 domain-containing protein</fullName>
    </recommendedName>
</protein>
<evidence type="ECO:0000313" key="3">
    <source>
        <dbReference type="EMBL" id="GAA2581013.1"/>
    </source>
</evidence>
<evidence type="ECO:0008006" key="5">
    <source>
        <dbReference type="Google" id="ProtNLM"/>
    </source>
</evidence>
<comment type="caution">
    <text evidence="3">The sequence shown here is derived from an EMBL/GenBank/DDBJ whole genome shotgun (WGS) entry which is preliminary data.</text>
</comment>
<feature type="signal peptide" evidence="2">
    <location>
        <begin position="1"/>
        <end position="25"/>
    </location>
</feature>
<feature type="region of interest" description="Disordered" evidence="1">
    <location>
        <begin position="32"/>
        <end position="59"/>
    </location>
</feature>
<dbReference type="PROSITE" id="PS51257">
    <property type="entry name" value="PROKAR_LIPOPROTEIN"/>
    <property type="match status" value="1"/>
</dbReference>
<dbReference type="Proteomes" id="UP001500274">
    <property type="component" value="Unassembled WGS sequence"/>
</dbReference>
<proteinExistence type="predicted"/>
<accession>A0ABP6BVD5</accession>
<gene>
    <name evidence="3" type="ORF">GCM10009862_20260</name>
</gene>
<name>A0ABP6BVD5_9MICO</name>